<reference evidence="1" key="1">
    <citation type="submission" date="2022-08" db="EMBL/GenBank/DDBJ databases">
        <title>Genome Sequence of Lecanicillium fungicola.</title>
        <authorList>
            <person name="Buettner E."/>
        </authorList>
    </citation>
    <scope>NUCLEOTIDE SEQUENCE</scope>
    <source>
        <strain evidence="1">Babe33</strain>
    </source>
</reference>
<protein>
    <submittedName>
        <fullName evidence="1">Uncharacterized protein</fullName>
    </submittedName>
</protein>
<accession>A0ACC1NBE2</accession>
<gene>
    <name evidence="1" type="ORF">NQ176_g5071</name>
</gene>
<dbReference type="EMBL" id="JANJQO010000605">
    <property type="protein sequence ID" value="KAJ2976234.1"/>
    <property type="molecule type" value="Genomic_DNA"/>
</dbReference>
<evidence type="ECO:0000313" key="1">
    <source>
        <dbReference type="EMBL" id="KAJ2976234.1"/>
    </source>
</evidence>
<name>A0ACC1NBE2_9HYPO</name>
<comment type="caution">
    <text evidence="1">The sequence shown here is derived from an EMBL/GenBank/DDBJ whole genome shotgun (WGS) entry which is preliminary data.</text>
</comment>
<organism evidence="1 2">
    <name type="scientific">Zarea fungicola</name>
    <dbReference type="NCBI Taxonomy" id="93591"/>
    <lineage>
        <taxon>Eukaryota</taxon>
        <taxon>Fungi</taxon>
        <taxon>Dikarya</taxon>
        <taxon>Ascomycota</taxon>
        <taxon>Pezizomycotina</taxon>
        <taxon>Sordariomycetes</taxon>
        <taxon>Hypocreomycetidae</taxon>
        <taxon>Hypocreales</taxon>
        <taxon>Cordycipitaceae</taxon>
        <taxon>Zarea</taxon>
    </lineage>
</organism>
<sequence length="263" mass="29051">MQHGFAARNGVLGAFLARSGYAGIKRVFEREYGGFLKQFSSGNGMEPPYAVEEISKGLGEIWQMKSVCVKPYASMAGTHNTIDCLIDLRSQHTEAMSQLGSIDKILVELSKPAFEHGGWRAERPITATGAQMNNAYCAATYLVDNSVLPAQFSSTELCRDEIWDLVAKTECVMTDFTDKMRTRVSIWFKGNTDALVCERLAARGVLPPLSNEEIVKKWRDLTKDVIDGKRAEAIEQILLSLDTCEDISSLSQLLSGKTNNVIS</sequence>
<proteinExistence type="predicted"/>
<evidence type="ECO:0000313" key="2">
    <source>
        <dbReference type="Proteomes" id="UP001143910"/>
    </source>
</evidence>
<dbReference type="Proteomes" id="UP001143910">
    <property type="component" value="Unassembled WGS sequence"/>
</dbReference>
<keyword evidence="2" id="KW-1185">Reference proteome</keyword>